<evidence type="ECO:0000256" key="1">
    <source>
        <dbReference type="ARBA" id="ARBA00004141"/>
    </source>
</evidence>
<proteinExistence type="inferred from homology"/>
<protein>
    <submittedName>
        <fullName evidence="7">Nitrite transporter NirC</fullName>
    </submittedName>
</protein>
<dbReference type="InterPro" id="IPR000292">
    <property type="entry name" value="For/NO2_transpt"/>
</dbReference>
<evidence type="ECO:0000256" key="3">
    <source>
        <dbReference type="ARBA" id="ARBA00022989"/>
    </source>
</evidence>
<accession>A0A2Z4U8Q6</accession>
<comment type="similarity">
    <text evidence="5">Belongs to the FNT transporter (TC 1.A.16) family.</text>
</comment>
<dbReference type="GO" id="GO:0015499">
    <property type="term" value="F:formate transmembrane transporter activity"/>
    <property type="evidence" value="ECO:0007669"/>
    <property type="project" value="TreeGrafter"/>
</dbReference>
<keyword evidence="8" id="KW-1185">Reference proteome</keyword>
<organism evidence="7 8">
    <name type="scientific">Blautia argi</name>
    <dbReference type="NCBI Taxonomy" id="1912897"/>
    <lineage>
        <taxon>Bacteria</taxon>
        <taxon>Bacillati</taxon>
        <taxon>Bacillota</taxon>
        <taxon>Clostridia</taxon>
        <taxon>Lachnospirales</taxon>
        <taxon>Lachnospiraceae</taxon>
        <taxon>Blautia</taxon>
    </lineage>
</organism>
<dbReference type="InterPro" id="IPR023271">
    <property type="entry name" value="Aquaporin-like"/>
</dbReference>
<feature type="transmembrane region" description="Helical" evidence="6">
    <location>
        <begin position="185"/>
        <end position="204"/>
    </location>
</feature>
<comment type="subcellular location">
    <subcellularLocation>
        <location evidence="1">Membrane</location>
        <topology evidence="1">Multi-pass membrane protein</topology>
    </subcellularLocation>
</comment>
<evidence type="ECO:0000256" key="6">
    <source>
        <dbReference type="SAM" id="Phobius"/>
    </source>
</evidence>
<sequence length="254" mass="26755">MYKDEYKAVCNSAAAKLNLLKNNPLGYFVASILAGMFVAMGSFVAFTLAGHLSGSEAAAIWAKPAQSAAFAAALSLVIMAGADLFTGNNFVMSAAIFRKTATVGDACKLWCVCWIGNLVGSLLSSALFVAAKVPTGGIGDYFENLAITKTTTAPVPLFIKAILCNILVCLAVWCGIKMKSESGKLIMIFWCIFVFMVCGFEHSIANMSSIGVSLITGKVGIGAYFYNVIIVTLGNMVGGVLGVALPYHLISKEK</sequence>
<evidence type="ECO:0000256" key="2">
    <source>
        <dbReference type="ARBA" id="ARBA00022692"/>
    </source>
</evidence>
<dbReference type="GO" id="GO:0005886">
    <property type="term" value="C:plasma membrane"/>
    <property type="evidence" value="ECO:0007669"/>
    <property type="project" value="TreeGrafter"/>
</dbReference>
<feature type="transmembrane region" description="Helical" evidence="6">
    <location>
        <begin position="153"/>
        <end position="173"/>
    </location>
</feature>
<feature type="transmembrane region" description="Helical" evidence="6">
    <location>
        <begin position="109"/>
        <end position="133"/>
    </location>
</feature>
<keyword evidence="2 6" id="KW-0812">Transmembrane</keyword>
<dbReference type="PANTHER" id="PTHR30520">
    <property type="entry name" value="FORMATE TRANSPORTER-RELATED"/>
    <property type="match status" value="1"/>
</dbReference>
<keyword evidence="3 6" id="KW-1133">Transmembrane helix</keyword>
<feature type="transmembrane region" description="Helical" evidence="6">
    <location>
        <begin position="69"/>
        <end position="97"/>
    </location>
</feature>
<dbReference type="PANTHER" id="PTHR30520:SF8">
    <property type="entry name" value="NITRITE TRANSPORTER NIRC"/>
    <property type="match status" value="1"/>
</dbReference>
<dbReference type="EMBL" id="CP030280">
    <property type="protein sequence ID" value="AWY97425.1"/>
    <property type="molecule type" value="Genomic_DNA"/>
</dbReference>
<dbReference type="PROSITE" id="PS01005">
    <property type="entry name" value="FORMATE_NITRITE_TP_1"/>
    <property type="match status" value="1"/>
</dbReference>
<dbReference type="Proteomes" id="UP000250003">
    <property type="component" value="Chromosome"/>
</dbReference>
<dbReference type="OrthoDB" id="9786493at2"/>
<dbReference type="Pfam" id="PF01226">
    <property type="entry name" value="Form_Nir_trans"/>
    <property type="match status" value="1"/>
</dbReference>
<evidence type="ECO:0000313" key="7">
    <source>
        <dbReference type="EMBL" id="AWY97425.1"/>
    </source>
</evidence>
<dbReference type="RefSeq" id="WP_111918553.1">
    <property type="nucleotide sequence ID" value="NZ_CAUWHR010000034.1"/>
</dbReference>
<evidence type="ECO:0000256" key="4">
    <source>
        <dbReference type="ARBA" id="ARBA00023136"/>
    </source>
</evidence>
<dbReference type="KEGG" id="blau:DQQ01_03845"/>
<dbReference type="Gene3D" id="1.20.1080.10">
    <property type="entry name" value="Glycerol uptake facilitator protein"/>
    <property type="match status" value="1"/>
</dbReference>
<reference evidence="8" key="1">
    <citation type="submission" date="2018-06" db="EMBL/GenBank/DDBJ databases">
        <title>Description of Blautia argi sp. nov., a new anaerobic isolated from dog feces.</title>
        <authorList>
            <person name="Chang Y.-H."/>
            <person name="Paek J."/>
            <person name="Shin Y."/>
        </authorList>
    </citation>
    <scope>NUCLEOTIDE SEQUENCE [LARGE SCALE GENOMIC DNA]</scope>
    <source>
        <strain evidence="8">KCTC 15426</strain>
    </source>
</reference>
<evidence type="ECO:0000256" key="5">
    <source>
        <dbReference type="ARBA" id="ARBA00049660"/>
    </source>
</evidence>
<gene>
    <name evidence="7" type="ORF">DQQ01_03845</name>
</gene>
<feature type="transmembrane region" description="Helical" evidence="6">
    <location>
        <begin position="25"/>
        <end position="49"/>
    </location>
</feature>
<dbReference type="AlphaFoldDB" id="A0A2Z4U8Q6"/>
<name>A0A2Z4U8Q6_9FIRM</name>
<evidence type="ECO:0000313" key="8">
    <source>
        <dbReference type="Proteomes" id="UP000250003"/>
    </source>
</evidence>
<feature type="transmembrane region" description="Helical" evidence="6">
    <location>
        <begin position="224"/>
        <end position="250"/>
    </location>
</feature>
<dbReference type="PROSITE" id="PS01006">
    <property type="entry name" value="FORMATE_NITRITE_TP_2"/>
    <property type="match status" value="1"/>
</dbReference>
<keyword evidence="4 6" id="KW-0472">Membrane</keyword>
<dbReference type="InterPro" id="IPR024002">
    <property type="entry name" value="For/NO2_transpt_CS"/>
</dbReference>